<dbReference type="Proteomes" id="UP000295472">
    <property type="component" value="Unassembled WGS sequence"/>
</dbReference>
<sequence length="338" mass="37390">MIKKINITFIFIIIILLFTMNIFASVEFGDKSTQVKEIQQMLNNLGYDVSIDGIYGYRTKENIKDFQRSNGLTADGIVGDKTFNFLIERTKDIEYVVKKGDSLSELAVKFNSTLAIIREKNQLSSNKIIAGRTILIPKSGMGDGRIENVYKKIDHKIQAGDALSILAKKYGSSVQAIKRANNLRDNQILVGQTLTVPHLSKGVDRVFALNINSLIWPVKGRISSPYGNRIHPITGKRQFHGGIDIAVPTGTQIRAAADGKVIKSGWVNGFGYTIVIDHGKRVRTLYGHNTRLLVKSGSVVKKEDRIALSGSTGESTGPHLDFRIYLNGETVSPLNYLP</sequence>
<dbReference type="RefSeq" id="WP_081374549.1">
    <property type="nucleotide sequence ID" value="NZ_FRCV01000007.1"/>
</dbReference>
<dbReference type="GeneID" id="57013538"/>
<dbReference type="SUPFAM" id="SSF51261">
    <property type="entry name" value="Duplicated hybrid motif"/>
    <property type="match status" value="1"/>
</dbReference>
<dbReference type="PANTHER" id="PTHR21666">
    <property type="entry name" value="PEPTIDASE-RELATED"/>
    <property type="match status" value="1"/>
</dbReference>
<dbReference type="Pfam" id="PF01476">
    <property type="entry name" value="LysM"/>
    <property type="match status" value="2"/>
</dbReference>
<dbReference type="InterPro" id="IPR050570">
    <property type="entry name" value="Cell_wall_metabolism_enzyme"/>
</dbReference>
<gene>
    <name evidence="4" type="ORF">C7954_13213</name>
    <name evidence="3" type="ORF">C8C78_12517</name>
</gene>
<keyword evidence="1" id="KW-0812">Transmembrane</keyword>
<evidence type="ECO:0000259" key="2">
    <source>
        <dbReference type="PROSITE" id="PS51782"/>
    </source>
</evidence>
<dbReference type="EMBL" id="QICM01000025">
    <property type="protein sequence ID" value="PXV63237.1"/>
    <property type="molecule type" value="Genomic_DNA"/>
</dbReference>
<evidence type="ECO:0000313" key="4">
    <source>
        <dbReference type="EMBL" id="TDX39344.1"/>
    </source>
</evidence>
<dbReference type="Gene3D" id="1.10.101.10">
    <property type="entry name" value="PGBD-like superfamily/PGBD"/>
    <property type="match status" value="1"/>
</dbReference>
<reference evidence="3 5" key="1">
    <citation type="submission" date="2018-04" db="EMBL/GenBank/DDBJ databases">
        <title>Subsurface microbial communities from deep shales in Ohio and West Virginia, USA.</title>
        <authorList>
            <person name="Wrighton K."/>
        </authorList>
    </citation>
    <scope>NUCLEOTIDE SEQUENCE [LARGE SCALE GENOMIC DNA]</scope>
    <source>
        <strain evidence="4 6">DSMZ 11287</strain>
        <strain evidence="3 5">MSL28</strain>
    </source>
</reference>
<dbReference type="Gene3D" id="2.70.70.10">
    <property type="entry name" value="Glucose Permease (Domain IIA)"/>
    <property type="match status" value="1"/>
</dbReference>
<keyword evidence="1" id="KW-1133">Transmembrane helix</keyword>
<dbReference type="InterPro" id="IPR036779">
    <property type="entry name" value="LysM_dom_sf"/>
</dbReference>
<organism evidence="3 5">
    <name type="scientific">Halanaerobium congolense</name>
    <dbReference type="NCBI Taxonomy" id="54121"/>
    <lineage>
        <taxon>Bacteria</taxon>
        <taxon>Bacillati</taxon>
        <taxon>Bacillota</taxon>
        <taxon>Clostridia</taxon>
        <taxon>Halanaerobiales</taxon>
        <taxon>Halanaerobiaceae</taxon>
        <taxon>Halanaerobium</taxon>
    </lineage>
</organism>
<evidence type="ECO:0000256" key="1">
    <source>
        <dbReference type="SAM" id="Phobius"/>
    </source>
</evidence>
<evidence type="ECO:0000313" key="3">
    <source>
        <dbReference type="EMBL" id="PXV63237.1"/>
    </source>
</evidence>
<dbReference type="Proteomes" id="UP000247389">
    <property type="component" value="Unassembled WGS sequence"/>
</dbReference>
<dbReference type="InterPro" id="IPR016047">
    <property type="entry name" value="M23ase_b-sheet_dom"/>
</dbReference>
<dbReference type="GO" id="GO:0004222">
    <property type="term" value="F:metalloendopeptidase activity"/>
    <property type="evidence" value="ECO:0007669"/>
    <property type="project" value="TreeGrafter"/>
</dbReference>
<dbReference type="SMART" id="SM00257">
    <property type="entry name" value="LysM"/>
    <property type="match status" value="2"/>
</dbReference>
<keyword evidence="3" id="KW-0378">Hydrolase</keyword>
<dbReference type="OrthoDB" id="9809488at2"/>
<dbReference type="SUPFAM" id="SSF54106">
    <property type="entry name" value="LysM domain"/>
    <property type="match status" value="1"/>
</dbReference>
<dbReference type="Pfam" id="PF01471">
    <property type="entry name" value="PG_binding_1"/>
    <property type="match status" value="1"/>
</dbReference>
<evidence type="ECO:0000313" key="5">
    <source>
        <dbReference type="Proteomes" id="UP000247389"/>
    </source>
</evidence>
<dbReference type="AlphaFoldDB" id="A0A1M7L9J1"/>
<dbReference type="PROSITE" id="PS51782">
    <property type="entry name" value="LYSM"/>
    <property type="match status" value="2"/>
</dbReference>
<dbReference type="PANTHER" id="PTHR21666:SF270">
    <property type="entry name" value="MUREIN HYDROLASE ACTIVATOR ENVC"/>
    <property type="match status" value="1"/>
</dbReference>
<accession>A0A1M7L9J1</accession>
<dbReference type="InterPro" id="IPR011055">
    <property type="entry name" value="Dup_hybrid_motif"/>
</dbReference>
<feature type="domain" description="LysM" evidence="2">
    <location>
        <begin position="93"/>
        <end position="136"/>
    </location>
</feature>
<dbReference type="InterPro" id="IPR018392">
    <property type="entry name" value="LysM"/>
</dbReference>
<dbReference type="CDD" id="cd00118">
    <property type="entry name" value="LysM"/>
    <property type="match status" value="2"/>
</dbReference>
<dbReference type="CDD" id="cd12797">
    <property type="entry name" value="M23_peptidase"/>
    <property type="match status" value="1"/>
</dbReference>
<proteinExistence type="predicted"/>
<keyword evidence="1" id="KW-0472">Membrane</keyword>
<dbReference type="SUPFAM" id="SSF47090">
    <property type="entry name" value="PGBD-like"/>
    <property type="match status" value="1"/>
</dbReference>
<comment type="caution">
    <text evidence="3">The sequence shown here is derived from an EMBL/GenBank/DDBJ whole genome shotgun (WGS) entry which is preliminary data.</text>
</comment>
<evidence type="ECO:0000313" key="6">
    <source>
        <dbReference type="Proteomes" id="UP000295472"/>
    </source>
</evidence>
<protein>
    <submittedName>
        <fullName evidence="3">Murein DD-endopeptidase MepM/ murein hydrolase activator NlpD</fullName>
    </submittedName>
</protein>
<dbReference type="InterPro" id="IPR036366">
    <property type="entry name" value="PGBDSf"/>
</dbReference>
<dbReference type="Gene3D" id="3.10.350.10">
    <property type="entry name" value="LysM domain"/>
    <property type="match status" value="2"/>
</dbReference>
<feature type="transmembrane region" description="Helical" evidence="1">
    <location>
        <begin position="7"/>
        <end position="26"/>
    </location>
</feature>
<dbReference type="InterPro" id="IPR002477">
    <property type="entry name" value="Peptidoglycan-bd-like"/>
</dbReference>
<name>A0A1M7L9J1_9FIRM</name>
<dbReference type="EMBL" id="SOEF01000032">
    <property type="protein sequence ID" value="TDX39344.1"/>
    <property type="molecule type" value="Genomic_DNA"/>
</dbReference>
<feature type="domain" description="LysM" evidence="2">
    <location>
        <begin position="153"/>
        <end position="196"/>
    </location>
</feature>
<dbReference type="Pfam" id="PF01551">
    <property type="entry name" value="Peptidase_M23"/>
    <property type="match status" value="1"/>
</dbReference>
<dbReference type="InterPro" id="IPR036365">
    <property type="entry name" value="PGBD-like_sf"/>
</dbReference>